<organism evidence="1">
    <name type="scientific">Klebsiella pneumoniae</name>
    <dbReference type="NCBI Taxonomy" id="573"/>
    <lineage>
        <taxon>Bacteria</taxon>
        <taxon>Pseudomonadati</taxon>
        <taxon>Pseudomonadota</taxon>
        <taxon>Gammaproteobacteria</taxon>
        <taxon>Enterobacterales</taxon>
        <taxon>Enterobacteriaceae</taxon>
        <taxon>Klebsiella/Raoultella group</taxon>
        <taxon>Klebsiella</taxon>
        <taxon>Klebsiella pneumoniae complex</taxon>
    </lineage>
</organism>
<proteinExistence type="predicted"/>
<reference evidence="1" key="1">
    <citation type="submission" date="2019-03" db="EMBL/GenBank/DDBJ databases">
        <authorList>
            <consortium name="Pathogen Informatics"/>
        </authorList>
    </citation>
    <scope>NUCLEOTIDE SEQUENCE</scope>
    <source>
        <strain evidence="1">5012STDY7626451</strain>
    </source>
</reference>
<dbReference type="EMBL" id="CAAHCX010000002">
    <property type="protein sequence ID" value="VGL91996.1"/>
    <property type="molecule type" value="Genomic_DNA"/>
</dbReference>
<evidence type="ECO:0008006" key="2">
    <source>
        <dbReference type="Google" id="ProtNLM"/>
    </source>
</evidence>
<protein>
    <recommendedName>
        <fullName evidence="2">Tail spike TSP1/Gp66 N-terminal domain-containing protein</fullName>
    </recommendedName>
</protein>
<gene>
    <name evidence="1" type="ORF">SAMEA4873653_01569</name>
</gene>
<sequence>MANIEKLGSSSPEVLLKNATNLDKLVNGRESESLPDRFGVLRKTWHGMEMIFNRFIDYITGRGEQAVAAIGWQELGNWAVGLAVDNRQQIVYYNGSWYKYLGELEHVIAGDSPENDGGVWSAANPTGKWSNIGDAALRSNLGSDEADLGGALVSIDNATVRELAENNIFRKMTRADINTMLNTPGAEVDVEYALQALQDEGHTSIVFPHDVKGIYTLAGNVTVTATLIAYTPCAKPYTISGDSSFLNKGAVIRKAAGADYIFGPGTVPRFYGLLLDGRDKSRPLFNHLNQSRGGILFNCGIYRFLYGVGSYSYTSIQVWKSSICANTIGIRNLIDSRVIDVTINTQSSHAVDLQTGANNNLFQNVRNEWNDGVGYNISGSVGNIITGELVDRNGSANFAITNGGGAIVGNLFSQRPGRTSEAGAKYNSHFYIEGANSYLMVSNVKTRTGVDDDGGGNLTPERVITMGGGSTDFTVQFDNCDLTGGTISPIRYVTTPDKQLFSNNIGVSDLITTGLYQFQNGRGNVGGAKSNQVLTSGVGSVLTLSFQETGLADPATAQATVPLCRTLLIESLTSGGVSGKFKLPFQIRRVVQAANVDLYTSEARSSPTGAYAVTGATGVNVSLAVNADATLTTVTLTSVDGIGRFLRVTILDN</sequence>
<dbReference type="Gene3D" id="2.10.10.80">
    <property type="match status" value="1"/>
</dbReference>
<dbReference type="RefSeq" id="WP_225371996.1">
    <property type="nucleotide sequence ID" value="NZ_CAKAAN010000001.1"/>
</dbReference>
<name>A0A486QRY6_KLEPN</name>
<dbReference type="AlphaFoldDB" id="A0A486QRY6"/>
<accession>A0A486QRY6</accession>
<evidence type="ECO:0000313" key="1">
    <source>
        <dbReference type="EMBL" id="VGL91996.1"/>
    </source>
</evidence>